<dbReference type="Proteomes" id="UP000002518">
    <property type="component" value="Chromosome"/>
</dbReference>
<organism evidence="1 2">
    <name type="scientific">Aeropyrum pernix (strain ATCC 700893 / DSM 11879 / JCM 9820 / NBRC 100138 / K1)</name>
    <dbReference type="NCBI Taxonomy" id="272557"/>
    <lineage>
        <taxon>Archaea</taxon>
        <taxon>Thermoproteota</taxon>
        <taxon>Thermoprotei</taxon>
        <taxon>Desulfurococcales</taxon>
        <taxon>Desulfurococcaceae</taxon>
        <taxon>Aeropyrum</taxon>
    </lineage>
</organism>
<dbReference type="eggNOG" id="arCOG14729">
    <property type="taxonomic scope" value="Archaea"/>
</dbReference>
<name>Q9YDC8_AERPE</name>
<dbReference type="AlphaFoldDB" id="Q9YDC8"/>
<sequence length="333" mass="36560">MSQEALGVRYGEGLNKRLEVSIMIFNLIIKDSIRKQAEEGKSLKEIADTLSYLDVADRGFVMMVSELGGVYLSSAPLMNTNILYLSVASRVLEKSVEEGVDLERVYERLDKASKVLASTLARLVEKGFRQSVSTLAKEAQGRRLYIYGSEFFSRVAYQEASSQGADAVLIAASPWDALISRLAEELEAPLVYYPNVNLEFATSGGRGFYVAVEVESILEDSLLALAGTRAIASLARMWGGTTGAVSTPLGPSLWTPEFMRSLRAGEIVPSYIMVTEWGESLTFKALDPIPRSGVDALYVGERKFPRDTDNITLSSESSRLVREALEEVQIEIG</sequence>
<proteinExistence type="predicted"/>
<dbReference type="EMBL" id="BA000002">
    <property type="protein sequence ID" value="BAA79969.2"/>
    <property type="molecule type" value="Genomic_DNA"/>
</dbReference>
<gene>
    <name evidence="1" type="ordered locus">APE_0985.1</name>
</gene>
<evidence type="ECO:0000313" key="1">
    <source>
        <dbReference type="EMBL" id="BAA79969.2"/>
    </source>
</evidence>
<dbReference type="EnsemblBacteria" id="BAA79969">
    <property type="protein sequence ID" value="BAA79969"/>
    <property type="gene ID" value="APE_0985.1"/>
</dbReference>
<keyword evidence="2" id="KW-1185">Reference proteome</keyword>
<dbReference type="KEGG" id="ape:APE_0985.1"/>
<reference evidence="1 2" key="1">
    <citation type="journal article" date="1999" name="DNA Res.">
        <title>Complete genome sequence of an aerobic hyper-thermophilic crenarchaeon, Aeropyrum pernix K1.</title>
        <authorList>
            <person name="Kawarabayasi Y."/>
            <person name="Hino Y."/>
            <person name="Horikawa H."/>
            <person name="Yamazaki S."/>
            <person name="Haikawa Y."/>
            <person name="Jin-no K."/>
            <person name="Takahashi M."/>
            <person name="Sekine M."/>
            <person name="Baba S."/>
            <person name="Ankai A."/>
            <person name="Kosugi H."/>
            <person name="Hosoyama A."/>
            <person name="Fukui S."/>
            <person name="Nagai Y."/>
            <person name="Nishijima K."/>
            <person name="Nakazawa H."/>
            <person name="Takamiya M."/>
            <person name="Masuda S."/>
            <person name="Funahashi T."/>
            <person name="Tanaka T."/>
            <person name="Kudoh Y."/>
            <person name="Yamazaki J."/>
            <person name="Kushida N."/>
            <person name="Oguchi A."/>
            <person name="Aoki K."/>
            <person name="Kubota K."/>
            <person name="Nakamura Y."/>
            <person name="Nomura N."/>
            <person name="Sako Y."/>
            <person name="Kikuchi H."/>
        </authorList>
    </citation>
    <scope>NUCLEOTIDE SEQUENCE [LARGE SCALE GENOMIC DNA]</scope>
    <source>
        <strain evidence="2">ATCC 700893 / DSM 11879 / JCM 9820 / NBRC 100138 / K1</strain>
    </source>
</reference>
<evidence type="ECO:0000313" key="2">
    <source>
        <dbReference type="Proteomes" id="UP000002518"/>
    </source>
</evidence>
<dbReference type="RefSeq" id="WP_010866116.1">
    <property type="nucleotide sequence ID" value="NC_000854.2"/>
</dbReference>
<dbReference type="GeneID" id="1445053"/>
<accession>Q9YDC8</accession>
<protein>
    <submittedName>
        <fullName evidence="1">Uncharacterized protein</fullName>
    </submittedName>
</protein>
<dbReference type="PIR" id="A72696">
    <property type="entry name" value="A72696"/>
</dbReference>
<dbReference type="STRING" id="272557.APE_0985.1"/>